<dbReference type="NCBIfam" id="TIGR00945">
    <property type="entry name" value="tatC"/>
    <property type="match status" value="1"/>
</dbReference>
<keyword evidence="5" id="KW-0653">Protein transport</keyword>
<comment type="subcellular location">
    <subcellularLocation>
        <location evidence="5">Cell membrane</location>
        <topology evidence="5">Multi-pass membrane protein</topology>
    </subcellularLocation>
    <subcellularLocation>
        <location evidence="1">Membrane</location>
        <topology evidence="1">Multi-pass membrane protein</topology>
    </subcellularLocation>
</comment>
<proteinExistence type="inferred from homology"/>
<dbReference type="GO" id="GO:0009977">
    <property type="term" value="F:proton motive force dependent protein transmembrane transporter activity"/>
    <property type="evidence" value="ECO:0007669"/>
    <property type="project" value="TreeGrafter"/>
</dbReference>
<feature type="transmembrane region" description="Helical" evidence="5">
    <location>
        <begin position="65"/>
        <end position="90"/>
    </location>
</feature>
<dbReference type="InterPro" id="IPR019820">
    <property type="entry name" value="Sec-indep_translocase_CS"/>
</dbReference>
<feature type="transmembrane region" description="Helical" evidence="5">
    <location>
        <begin position="212"/>
        <end position="232"/>
    </location>
</feature>
<feature type="transmembrane region" description="Helical" evidence="5">
    <location>
        <begin position="18"/>
        <end position="36"/>
    </location>
</feature>
<name>A0A559JU18_9BACL</name>
<dbReference type="GO" id="GO:0043953">
    <property type="term" value="P:protein transport by the Tat complex"/>
    <property type="evidence" value="ECO:0007669"/>
    <property type="project" value="UniProtKB-UniRule"/>
</dbReference>
<keyword evidence="5" id="KW-1003">Cell membrane</keyword>
<evidence type="ECO:0000256" key="5">
    <source>
        <dbReference type="HAMAP-Rule" id="MF_00902"/>
    </source>
</evidence>
<reference evidence="6 7" key="1">
    <citation type="submission" date="2019-07" db="EMBL/GenBank/DDBJ databases">
        <authorList>
            <person name="Kim J."/>
        </authorList>
    </citation>
    <scope>NUCLEOTIDE SEQUENCE [LARGE SCALE GENOMIC DNA]</scope>
    <source>
        <strain evidence="6 7">G13</strain>
    </source>
</reference>
<dbReference type="GO" id="GO:0065002">
    <property type="term" value="P:intracellular protein transmembrane transport"/>
    <property type="evidence" value="ECO:0007669"/>
    <property type="project" value="TreeGrafter"/>
</dbReference>
<keyword evidence="5" id="KW-0811">Translocation</keyword>
<evidence type="ECO:0000313" key="7">
    <source>
        <dbReference type="Proteomes" id="UP000316330"/>
    </source>
</evidence>
<dbReference type="InterPro" id="IPR002033">
    <property type="entry name" value="TatC"/>
</dbReference>
<feature type="transmembrane region" description="Helical" evidence="5">
    <location>
        <begin position="151"/>
        <end position="179"/>
    </location>
</feature>
<evidence type="ECO:0000313" key="6">
    <source>
        <dbReference type="EMBL" id="TVY03371.1"/>
    </source>
</evidence>
<organism evidence="6 7">
    <name type="scientific">Cohnella terricola</name>
    <dbReference type="NCBI Taxonomy" id="1289167"/>
    <lineage>
        <taxon>Bacteria</taxon>
        <taxon>Bacillati</taxon>
        <taxon>Bacillota</taxon>
        <taxon>Bacilli</taxon>
        <taxon>Bacillales</taxon>
        <taxon>Paenibacillaceae</taxon>
        <taxon>Cohnella</taxon>
    </lineage>
</organism>
<protein>
    <recommendedName>
        <fullName evidence="5">Sec-independent protein translocase protein TatC</fullName>
    </recommendedName>
</protein>
<comment type="subunit">
    <text evidence="5">Forms a complex with TatA.</text>
</comment>
<feature type="transmembrane region" description="Helical" evidence="5">
    <location>
        <begin position="110"/>
        <end position="131"/>
    </location>
</feature>
<evidence type="ECO:0000256" key="4">
    <source>
        <dbReference type="ARBA" id="ARBA00023136"/>
    </source>
</evidence>
<keyword evidence="3 5" id="KW-1133">Transmembrane helix</keyword>
<dbReference type="PANTHER" id="PTHR30371">
    <property type="entry name" value="SEC-INDEPENDENT PROTEIN TRANSLOCASE PROTEIN TATC"/>
    <property type="match status" value="1"/>
</dbReference>
<dbReference type="PRINTS" id="PR01840">
    <property type="entry name" value="TATCFAMILY"/>
</dbReference>
<dbReference type="HAMAP" id="MF_00902">
    <property type="entry name" value="TatC"/>
    <property type="match status" value="1"/>
</dbReference>
<keyword evidence="7" id="KW-1185">Reference proteome</keyword>
<evidence type="ECO:0000256" key="1">
    <source>
        <dbReference type="ARBA" id="ARBA00004141"/>
    </source>
</evidence>
<comment type="similarity">
    <text evidence="5">Belongs to the TatC family.</text>
</comment>
<keyword evidence="4 5" id="KW-0472">Membrane</keyword>
<evidence type="ECO:0000256" key="2">
    <source>
        <dbReference type="ARBA" id="ARBA00022692"/>
    </source>
</evidence>
<accession>A0A559JU18</accession>
<dbReference type="OrthoDB" id="9777044at2"/>
<sequence>MDRDMSVEEHLGELRRRIIWVLATFVIMLALGLWLAKGAFDYLQSIPPAADLPLHAFSPWSGVRVYMQFGFILAAAGTMPVVLYQVWAFFKEGLLEREREATIRYIPLSILLFLVGLAFAYFVVFKMALYFTTTVNRKMMLEETYGITEYFSFMLNILLPVSLLFELPVVIMFLTRLRIVTPRRLQRMRKYAYFALVFIGTVITPPDLISDLIVAIPLIVLYEISVFLSGAVDRKIRASEARGSLAR</sequence>
<dbReference type="Pfam" id="PF00902">
    <property type="entry name" value="TatC"/>
    <property type="match status" value="1"/>
</dbReference>
<dbReference type="AlphaFoldDB" id="A0A559JU18"/>
<dbReference type="EMBL" id="VNJJ01000002">
    <property type="protein sequence ID" value="TVY03371.1"/>
    <property type="molecule type" value="Genomic_DNA"/>
</dbReference>
<gene>
    <name evidence="5 6" type="primary">tatC</name>
    <name evidence="6" type="ORF">FPZ45_05095</name>
</gene>
<dbReference type="PANTHER" id="PTHR30371:SF0">
    <property type="entry name" value="SEC-INDEPENDENT PROTEIN TRANSLOCASE PROTEIN TATC, CHLOROPLASTIC-RELATED"/>
    <property type="match status" value="1"/>
</dbReference>
<feature type="transmembrane region" description="Helical" evidence="5">
    <location>
        <begin position="191"/>
        <end position="206"/>
    </location>
</feature>
<comment type="caution">
    <text evidence="6">The sequence shown here is derived from an EMBL/GenBank/DDBJ whole genome shotgun (WGS) entry which is preliminary data.</text>
</comment>
<evidence type="ECO:0000256" key="3">
    <source>
        <dbReference type="ARBA" id="ARBA00022989"/>
    </source>
</evidence>
<keyword evidence="2 5" id="KW-0812">Transmembrane</keyword>
<dbReference type="Proteomes" id="UP000316330">
    <property type="component" value="Unassembled WGS sequence"/>
</dbReference>
<dbReference type="PROSITE" id="PS01218">
    <property type="entry name" value="TATC"/>
    <property type="match status" value="1"/>
</dbReference>
<dbReference type="GO" id="GO:0033281">
    <property type="term" value="C:TAT protein transport complex"/>
    <property type="evidence" value="ECO:0007669"/>
    <property type="project" value="UniProtKB-UniRule"/>
</dbReference>
<keyword evidence="5" id="KW-0813">Transport</keyword>
<comment type="function">
    <text evidence="5">Part of the twin-arginine translocation (Tat) system that transports large folded proteins containing a characteristic twin-arginine motif in their signal peptide across membranes.</text>
</comment>